<evidence type="ECO:0000313" key="6">
    <source>
        <dbReference type="Proteomes" id="UP000634529"/>
    </source>
</evidence>
<evidence type="ECO:0000256" key="3">
    <source>
        <dbReference type="ARBA" id="ARBA00022840"/>
    </source>
</evidence>
<dbReference type="PANTHER" id="PTHR42939">
    <property type="entry name" value="ABC TRANSPORTER ATP-BINDING PROTEIN ALBC-RELATED"/>
    <property type="match status" value="1"/>
</dbReference>
<organism evidence="5 6">
    <name type="scientific">Paenibacillus arenosi</name>
    <dbReference type="NCBI Taxonomy" id="2774142"/>
    <lineage>
        <taxon>Bacteria</taxon>
        <taxon>Bacillati</taxon>
        <taxon>Bacillota</taxon>
        <taxon>Bacilli</taxon>
        <taxon>Bacillales</taxon>
        <taxon>Paenibacillaceae</taxon>
        <taxon>Paenibacillus</taxon>
    </lineage>
</organism>
<dbReference type="Proteomes" id="UP000634529">
    <property type="component" value="Unassembled WGS sequence"/>
</dbReference>
<dbReference type="Pfam" id="PF00005">
    <property type="entry name" value="ABC_tran"/>
    <property type="match status" value="1"/>
</dbReference>
<keyword evidence="6" id="KW-1185">Reference proteome</keyword>
<dbReference type="SMART" id="SM00382">
    <property type="entry name" value="AAA"/>
    <property type="match status" value="1"/>
</dbReference>
<dbReference type="PROSITE" id="PS50893">
    <property type="entry name" value="ABC_TRANSPORTER_2"/>
    <property type="match status" value="1"/>
</dbReference>
<dbReference type="InterPro" id="IPR027417">
    <property type="entry name" value="P-loop_NTPase"/>
</dbReference>
<dbReference type="InterPro" id="IPR051782">
    <property type="entry name" value="ABC_Transporter_VariousFunc"/>
</dbReference>
<dbReference type="InterPro" id="IPR003593">
    <property type="entry name" value="AAA+_ATPase"/>
</dbReference>
<dbReference type="CDD" id="cd03230">
    <property type="entry name" value="ABC_DR_subfamily_A"/>
    <property type="match status" value="1"/>
</dbReference>
<dbReference type="SUPFAM" id="SSF52540">
    <property type="entry name" value="P-loop containing nucleoside triphosphate hydrolases"/>
    <property type="match status" value="1"/>
</dbReference>
<accession>A0ABR9AZV4</accession>
<dbReference type="InterPro" id="IPR003439">
    <property type="entry name" value="ABC_transporter-like_ATP-bd"/>
</dbReference>
<proteinExistence type="predicted"/>
<keyword evidence="2" id="KW-0547">Nucleotide-binding</keyword>
<comment type="caution">
    <text evidence="5">The sequence shown here is derived from an EMBL/GenBank/DDBJ whole genome shotgun (WGS) entry which is preliminary data.</text>
</comment>
<protein>
    <submittedName>
        <fullName evidence="5">ABC transporter ATP-binding protein</fullName>
    </submittedName>
</protein>
<dbReference type="PANTHER" id="PTHR42939:SF1">
    <property type="entry name" value="ABC TRANSPORTER ATP-BINDING PROTEIN ALBC-RELATED"/>
    <property type="match status" value="1"/>
</dbReference>
<evidence type="ECO:0000256" key="1">
    <source>
        <dbReference type="ARBA" id="ARBA00022448"/>
    </source>
</evidence>
<evidence type="ECO:0000313" key="5">
    <source>
        <dbReference type="EMBL" id="MBD8498727.1"/>
    </source>
</evidence>
<evidence type="ECO:0000256" key="2">
    <source>
        <dbReference type="ARBA" id="ARBA00022741"/>
    </source>
</evidence>
<keyword evidence="3 5" id="KW-0067">ATP-binding</keyword>
<dbReference type="InterPro" id="IPR017871">
    <property type="entry name" value="ABC_transporter-like_CS"/>
</dbReference>
<dbReference type="EMBL" id="JACYTN010000005">
    <property type="protein sequence ID" value="MBD8498727.1"/>
    <property type="molecule type" value="Genomic_DNA"/>
</dbReference>
<gene>
    <name evidence="5" type="ORF">IFO66_10495</name>
</gene>
<evidence type="ECO:0000259" key="4">
    <source>
        <dbReference type="PROSITE" id="PS50893"/>
    </source>
</evidence>
<name>A0ABR9AZV4_9BACL</name>
<feature type="domain" description="ABC transporter" evidence="4">
    <location>
        <begin position="2"/>
        <end position="228"/>
    </location>
</feature>
<reference evidence="5 6" key="1">
    <citation type="submission" date="2020-09" db="EMBL/GenBank/DDBJ databases">
        <title>Paenibacillus sp. CAU 1523 isolated from sand of Haeundae Beach.</title>
        <authorList>
            <person name="Kim W."/>
        </authorList>
    </citation>
    <scope>NUCLEOTIDE SEQUENCE [LARGE SCALE GENOMIC DNA]</scope>
    <source>
        <strain evidence="5 6">CAU 1523</strain>
    </source>
</reference>
<dbReference type="PROSITE" id="PS00211">
    <property type="entry name" value="ABC_TRANSPORTER_1"/>
    <property type="match status" value="1"/>
</dbReference>
<dbReference type="Gene3D" id="3.40.50.300">
    <property type="entry name" value="P-loop containing nucleotide triphosphate hydrolases"/>
    <property type="match status" value="1"/>
</dbReference>
<sequence>MLTIERVHKRYDVSHVLKGISMEVPRGQSILFRGENGSGKSTLLRMICGLLRPTSGRVRWMDGLEKEDQRTIGYVPERFPQLNMSPYEYLMAMGRIQRMSDRDIQGRMDELLGLFRMEPYRDQRMNGFSKGMLQKVNLVQAMLLRKPDLLVLDEPLSGLDMDAQRKLQQLLMELHSEGTALMMVCHESDLLDSAAERIITLERGLIVGDELVTVSESVCGTERIESVERKEKLLRMESACARIVCCRVGEELRRLLDAHEGVVMLESYEEGEECETHCKTHYISIEVLTSASDGVLRLILEGAGSVMSVQQISADSARSTGIMENEEDELCASH</sequence>
<keyword evidence="1" id="KW-0813">Transport</keyword>
<dbReference type="RefSeq" id="WP_192025079.1">
    <property type="nucleotide sequence ID" value="NZ_JACYTN010000005.1"/>
</dbReference>
<dbReference type="GO" id="GO:0005524">
    <property type="term" value="F:ATP binding"/>
    <property type="evidence" value="ECO:0007669"/>
    <property type="project" value="UniProtKB-KW"/>
</dbReference>